<dbReference type="AlphaFoldDB" id="A0AAW1DW35"/>
<gene>
    <name evidence="2" type="ORF">VZT92_027918</name>
</gene>
<evidence type="ECO:0000313" key="3">
    <source>
        <dbReference type="Proteomes" id="UP001488805"/>
    </source>
</evidence>
<evidence type="ECO:0000256" key="1">
    <source>
        <dbReference type="SAM" id="MobiDB-lite"/>
    </source>
</evidence>
<name>A0AAW1DW35_ZOAVI</name>
<sequence length="96" mass="10388">MTSSRCFSSTPPPPDLGLDPEDVTAAHDIITQESNGLIWNQFVELSSLNAPRGSEAEFPAVRRLVSMATIQSQDTNSGGPPQTLRTDSVHLYQLCS</sequence>
<feature type="region of interest" description="Disordered" evidence="1">
    <location>
        <begin position="1"/>
        <end position="21"/>
    </location>
</feature>
<comment type="caution">
    <text evidence="2">The sequence shown here is derived from an EMBL/GenBank/DDBJ whole genome shotgun (WGS) entry which is preliminary data.</text>
</comment>
<evidence type="ECO:0000313" key="2">
    <source>
        <dbReference type="EMBL" id="KAK9514453.1"/>
    </source>
</evidence>
<protein>
    <submittedName>
        <fullName evidence="2">Uncharacterized protein</fullName>
    </submittedName>
</protein>
<dbReference type="EMBL" id="JBCEZU010000597">
    <property type="protein sequence ID" value="KAK9514453.1"/>
    <property type="molecule type" value="Genomic_DNA"/>
</dbReference>
<reference evidence="2 3" key="1">
    <citation type="journal article" date="2024" name="Genome Biol. Evol.">
        <title>Chromosome-level genome assembly of the viviparous eelpout Zoarces viviparus.</title>
        <authorList>
            <person name="Fuhrmann N."/>
            <person name="Brasseur M.V."/>
            <person name="Bakowski C.E."/>
            <person name="Podsiadlowski L."/>
            <person name="Prost S."/>
            <person name="Krehenwinkel H."/>
            <person name="Mayer C."/>
        </authorList>
    </citation>
    <scope>NUCLEOTIDE SEQUENCE [LARGE SCALE GENOMIC DNA]</scope>
    <source>
        <strain evidence="2">NO-MEL_2022_Ind0_liver</strain>
    </source>
</reference>
<keyword evidence="3" id="KW-1185">Reference proteome</keyword>
<organism evidence="2 3">
    <name type="scientific">Zoarces viviparus</name>
    <name type="common">Viviparous eelpout</name>
    <name type="synonym">Blennius viviparus</name>
    <dbReference type="NCBI Taxonomy" id="48416"/>
    <lineage>
        <taxon>Eukaryota</taxon>
        <taxon>Metazoa</taxon>
        <taxon>Chordata</taxon>
        <taxon>Craniata</taxon>
        <taxon>Vertebrata</taxon>
        <taxon>Euteleostomi</taxon>
        <taxon>Actinopterygii</taxon>
        <taxon>Neopterygii</taxon>
        <taxon>Teleostei</taxon>
        <taxon>Neoteleostei</taxon>
        <taxon>Acanthomorphata</taxon>
        <taxon>Eupercaria</taxon>
        <taxon>Perciformes</taxon>
        <taxon>Cottioidei</taxon>
        <taxon>Zoarcales</taxon>
        <taxon>Zoarcidae</taxon>
        <taxon>Zoarcinae</taxon>
        <taxon>Zoarces</taxon>
    </lineage>
</organism>
<proteinExistence type="predicted"/>
<accession>A0AAW1DW35</accession>
<dbReference type="Proteomes" id="UP001488805">
    <property type="component" value="Unassembled WGS sequence"/>
</dbReference>